<keyword evidence="1 3" id="KW-0807">Transducer</keyword>
<dbReference type="CDD" id="cd06225">
    <property type="entry name" value="HAMP"/>
    <property type="match status" value="1"/>
</dbReference>
<feature type="domain" description="Methyl-accepting transducer" evidence="5">
    <location>
        <begin position="268"/>
        <end position="504"/>
    </location>
</feature>
<dbReference type="SUPFAM" id="SSF58104">
    <property type="entry name" value="Methyl-accepting chemotaxis protein (MCP) signaling domain"/>
    <property type="match status" value="1"/>
</dbReference>
<dbReference type="InterPro" id="IPR004089">
    <property type="entry name" value="MCPsignal_dom"/>
</dbReference>
<feature type="transmembrane region" description="Helical" evidence="4">
    <location>
        <begin position="175"/>
        <end position="195"/>
    </location>
</feature>
<dbReference type="Pfam" id="PF00672">
    <property type="entry name" value="HAMP"/>
    <property type="match status" value="1"/>
</dbReference>
<dbReference type="Gene3D" id="1.10.287.950">
    <property type="entry name" value="Methyl-accepting chemotaxis protein"/>
    <property type="match status" value="1"/>
</dbReference>
<evidence type="ECO:0000256" key="1">
    <source>
        <dbReference type="ARBA" id="ARBA00023224"/>
    </source>
</evidence>
<organism evidence="7 8">
    <name type="scientific">Desulfosporosinus metallidurans</name>
    <dbReference type="NCBI Taxonomy" id="1888891"/>
    <lineage>
        <taxon>Bacteria</taxon>
        <taxon>Bacillati</taxon>
        <taxon>Bacillota</taxon>
        <taxon>Clostridia</taxon>
        <taxon>Eubacteriales</taxon>
        <taxon>Desulfitobacteriaceae</taxon>
        <taxon>Desulfosporosinus</taxon>
    </lineage>
</organism>
<keyword evidence="4" id="KW-0812">Transmembrane</keyword>
<accession>A0A1Q8QZL5</accession>
<dbReference type="GO" id="GO:0007165">
    <property type="term" value="P:signal transduction"/>
    <property type="evidence" value="ECO:0007669"/>
    <property type="project" value="UniProtKB-KW"/>
</dbReference>
<dbReference type="InterPro" id="IPR004090">
    <property type="entry name" value="Chemotax_Me-accpt_rcpt"/>
</dbReference>
<dbReference type="PANTHER" id="PTHR32089">
    <property type="entry name" value="METHYL-ACCEPTING CHEMOTAXIS PROTEIN MCPB"/>
    <property type="match status" value="1"/>
</dbReference>
<dbReference type="GO" id="GO:0004888">
    <property type="term" value="F:transmembrane signaling receptor activity"/>
    <property type="evidence" value="ECO:0007669"/>
    <property type="project" value="InterPro"/>
</dbReference>
<keyword evidence="4" id="KW-0472">Membrane</keyword>
<evidence type="ECO:0000313" key="8">
    <source>
        <dbReference type="Proteomes" id="UP000186102"/>
    </source>
</evidence>
<reference evidence="7 8" key="1">
    <citation type="submission" date="2016-09" db="EMBL/GenBank/DDBJ databases">
        <title>Complete genome of Desulfosporosinus sp. OL.</title>
        <authorList>
            <person name="Mardanov A."/>
            <person name="Beletsky A."/>
            <person name="Panova A."/>
            <person name="Karnachuk O."/>
            <person name="Ravin N."/>
        </authorList>
    </citation>
    <scope>NUCLEOTIDE SEQUENCE [LARGE SCALE GENOMIC DNA]</scope>
    <source>
        <strain evidence="7 8">OL</strain>
    </source>
</reference>
<dbReference type="SMART" id="SM00283">
    <property type="entry name" value="MA"/>
    <property type="match status" value="1"/>
</dbReference>
<proteinExistence type="inferred from homology"/>
<name>A0A1Q8QZL5_9FIRM</name>
<evidence type="ECO:0000256" key="3">
    <source>
        <dbReference type="PROSITE-ProRule" id="PRU00284"/>
    </source>
</evidence>
<keyword evidence="7" id="KW-0675">Receptor</keyword>
<dbReference type="STRING" id="1888891.DSOL_1381"/>
<dbReference type="GO" id="GO:0006935">
    <property type="term" value="P:chemotaxis"/>
    <property type="evidence" value="ECO:0007669"/>
    <property type="project" value="InterPro"/>
</dbReference>
<dbReference type="Proteomes" id="UP000186102">
    <property type="component" value="Unassembled WGS sequence"/>
</dbReference>
<dbReference type="Gene3D" id="6.10.340.10">
    <property type="match status" value="1"/>
</dbReference>
<comment type="similarity">
    <text evidence="2">Belongs to the methyl-accepting chemotaxis (MCP) protein family.</text>
</comment>
<evidence type="ECO:0000259" key="5">
    <source>
        <dbReference type="PROSITE" id="PS50111"/>
    </source>
</evidence>
<dbReference type="OrthoDB" id="1790929at2"/>
<dbReference type="PROSITE" id="PS50885">
    <property type="entry name" value="HAMP"/>
    <property type="match status" value="1"/>
</dbReference>
<gene>
    <name evidence="7" type="ORF">DSOL_1381</name>
</gene>
<dbReference type="AlphaFoldDB" id="A0A1Q8QZL5"/>
<dbReference type="RefSeq" id="WP_075364108.1">
    <property type="nucleotide sequence ID" value="NZ_MLBF01000007.1"/>
</dbReference>
<sequence length="554" mass="59996">MFKKYSLQFSMGLIVFTFVIALGISISGLISDSQIMDKMANTNIEILSTAKDIQFDELTLTDAVRGIIIDPSNQELTRYNLYADKIDSDIKRMQELDPSSKVDFDKIDGLNKQMVVLEDQMMTSHDEAVNIYKGQYSTLRQQLQTIMNEFIDREKKIIAQEGKDDIARSVILRNVAISIGSIAILISIIIAWFLLRSIISPVRAIAAEATKIADGDLTAKEIEVKAKNEIGELAAAFNRMTQNLRDLVKQVYELSEQVAASAEELNASAEQNTQAANQISVAITGVSSGAENQSSAIEETSAAIQKMSASIEQMAATASTVAQQTERTFSVTQEGQKAVDNAVKQMGAVAKGTSDVRESIGKLAGSSKQIGEITNVISDIAGQTNLLALNAAIEAARAGEQGRGFAVVAEEVRKLAEQSAEAATKIAGLIKENQTNIHDAVRSMEVGANDVEHGIEVVDKAGMAFAEIARSVEQVSTQVQEITATTLQMANSSQQVVTKVREIENISRSNLSETQTVLVATEEQTASVEQIAAASQTLTTMAQELQNTLNKFRF</sequence>
<dbReference type="PROSITE" id="PS50111">
    <property type="entry name" value="CHEMOTAXIS_TRANSDUC_2"/>
    <property type="match status" value="1"/>
</dbReference>
<dbReference type="Pfam" id="PF00015">
    <property type="entry name" value="MCPsignal"/>
    <property type="match status" value="1"/>
</dbReference>
<evidence type="ECO:0000256" key="4">
    <source>
        <dbReference type="SAM" id="Phobius"/>
    </source>
</evidence>
<dbReference type="PANTHER" id="PTHR32089:SF112">
    <property type="entry name" value="LYSOZYME-LIKE PROTEIN-RELATED"/>
    <property type="match status" value="1"/>
</dbReference>
<feature type="transmembrane region" description="Helical" evidence="4">
    <location>
        <begin position="6"/>
        <end position="30"/>
    </location>
</feature>
<dbReference type="GO" id="GO:0016020">
    <property type="term" value="C:membrane"/>
    <property type="evidence" value="ECO:0007669"/>
    <property type="project" value="InterPro"/>
</dbReference>
<evidence type="ECO:0000259" key="6">
    <source>
        <dbReference type="PROSITE" id="PS50885"/>
    </source>
</evidence>
<dbReference type="CDD" id="cd11386">
    <property type="entry name" value="MCP_signal"/>
    <property type="match status" value="1"/>
</dbReference>
<dbReference type="FunFam" id="1.10.287.950:FF:000001">
    <property type="entry name" value="Methyl-accepting chemotaxis sensory transducer"/>
    <property type="match status" value="1"/>
</dbReference>
<keyword evidence="4" id="KW-1133">Transmembrane helix</keyword>
<dbReference type="PRINTS" id="PR00260">
    <property type="entry name" value="CHEMTRNSDUCR"/>
</dbReference>
<comment type="caution">
    <text evidence="7">The sequence shown here is derived from an EMBL/GenBank/DDBJ whole genome shotgun (WGS) entry which is preliminary data.</text>
</comment>
<keyword evidence="8" id="KW-1185">Reference proteome</keyword>
<evidence type="ECO:0000313" key="7">
    <source>
        <dbReference type="EMBL" id="OLN32630.1"/>
    </source>
</evidence>
<dbReference type="SMART" id="SM00304">
    <property type="entry name" value="HAMP"/>
    <property type="match status" value="2"/>
</dbReference>
<dbReference type="InterPro" id="IPR003660">
    <property type="entry name" value="HAMP_dom"/>
</dbReference>
<dbReference type="EMBL" id="MLBF01000007">
    <property type="protein sequence ID" value="OLN32630.1"/>
    <property type="molecule type" value="Genomic_DNA"/>
</dbReference>
<evidence type="ECO:0000256" key="2">
    <source>
        <dbReference type="ARBA" id="ARBA00029447"/>
    </source>
</evidence>
<feature type="domain" description="HAMP" evidence="6">
    <location>
        <begin position="196"/>
        <end position="249"/>
    </location>
</feature>
<protein>
    <submittedName>
        <fullName evidence="7">Methyl-accepting chemotaxis protein I (Serine chemoreceptor protein)</fullName>
    </submittedName>
</protein>